<evidence type="ECO:0000313" key="1">
    <source>
        <dbReference type="EMBL" id="CAG8706169.1"/>
    </source>
</evidence>
<reference evidence="1" key="1">
    <citation type="submission" date="2021-06" db="EMBL/GenBank/DDBJ databases">
        <authorList>
            <person name="Kallberg Y."/>
            <person name="Tangrot J."/>
            <person name="Rosling A."/>
        </authorList>
    </citation>
    <scope>NUCLEOTIDE SEQUENCE</scope>
    <source>
        <strain evidence="1">CL356</strain>
    </source>
</reference>
<evidence type="ECO:0000313" key="2">
    <source>
        <dbReference type="Proteomes" id="UP000789525"/>
    </source>
</evidence>
<organism evidence="1 2">
    <name type="scientific">Acaulospora colombiana</name>
    <dbReference type="NCBI Taxonomy" id="27376"/>
    <lineage>
        <taxon>Eukaryota</taxon>
        <taxon>Fungi</taxon>
        <taxon>Fungi incertae sedis</taxon>
        <taxon>Mucoromycota</taxon>
        <taxon>Glomeromycotina</taxon>
        <taxon>Glomeromycetes</taxon>
        <taxon>Diversisporales</taxon>
        <taxon>Acaulosporaceae</taxon>
        <taxon>Acaulospora</taxon>
    </lineage>
</organism>
<keyword evidence="2" id="KW-1185">Reference proteome</keyword>
<sequence length="302" mass="33458">AMMVGRSNFLSRSQYNAPPPTVSTVGPPETIALEKASNWKYLFMGQGIQAMLSLVLAADTPPTYKATLALDKKLRAYDSFLDPTFLTELGNPPEKNTASCRSKRLRQFFVLLAKESTLLHLHRSFLNRAVINPDATSSHSQFFRYQSACAIIREYPDLYDCQPVLNRLEEAASGAYGSRDNHPLKVTTATLPEVRRPLDGIETAQETTPVSSDGSIPMASQQTLEGVFEGDNGLLDSTFFSTSYPLDPTYGGMNWHYIPRNPSKKNTIEENLVIEQGDANALWTELLQQLSSSDPSLQSTLE</sequence>
<feature type="non-terminal residue" evidence="1">
    <location>
        <position position="1"/>
    </location>
</feature>
<protein>
    <submittedName>
        <fullName evidence="1">1159_t:CDS:1</fullName>
    </submittedName>
</protein>
<proteinExistence type="predicted"/>
<accession>A0ACA9PIR9</accession>
<dbReference type="Proteomes" id="UP000789525">
    <property type="component" value="Unassembled WGS sequence"/>
</dbReference>
<name>A0ACA9PIR9_9GLOM</name>
<dbReference type="EMBL" id="CAJVPT010033867">
    <property type="protein sequence ID" value="CAG8706169.1"/>
    <property type="molecule type" value="Genomic_DNA"/>
</dbReference>
<gene>
    <name evidence="1" type="ORF">ACOLOM_LOCUS10459</name>
</gene>
<comment type="caution">
    <text evidence="1">The sequence shown here is derived from an EMBL/GenBank/DDBJ whole genome shotgun (WGS) entry which is preliminary data.</text>
</comment>